<dbReference type="EMBL" id="ANKQ01000001">
    <property type="protein sequence ID" value="ELP56508.1"/>
    <property type="molecule type" value="Genomic_DNA"/>
</dbReference>
<protein>
    <submittedName>
        <fullName evidence="1">Uncharacterized protein</fullName>
    </submittedName>
</protein>
<comment type="caution">
    <text evidence="1">The sequence shown here is derived from an EMBL/GenBank/DDBJ whole genome shotgun (WGS) entry which is preliminary data.</text>
</comment>
<sequence length="37" mass="4098">MLKVVRFPPFIKGRLRGGSALPLLRVAGEIEGKISQY</sequence>
<evidence type="ECO:0000313" key="1">
    <source>
        <dbReference type="EMBL" id="ELP56508.1"/>
    </source>
</evidence>
<evidence type="ECO:0000313" key="2">
    <source>
        <dbReference type="Proteomes" id="UP000010932"/>
    </source>
</evidence>
<gene>
    <name evidence="1" type="ORF">O53_1115</name>
</gene>
<dbReference type="AlphaFoldDB" id="L7ECU4"/>
<name>L7ECU4_MICAE</name>
<accession>L7ECU4</accession>
<reference evidence="1 2" key="1">
    <citation type="journal article" date="2013" name="Genome Announc.">
        <title>Whole-Genome Sequence of Microcystis aeruginosa TAIHU98, a Nontoxic Bloom-Forming Strain Isolated from Taihu Lake, China.</title>
        <authorList>
            <person name="Yang C."/>
            <person name="Zhang W."/>
            <person name="Ren M."/>
            <person name="Song L."/>
            <person name="Li T."/>
            <person name="Zhao J."/>
        </authorList>
    </citation>
    <scope>NUCLEOTIDE SEQUENCE [LARGE SCALE GENOMIC DNA]</scope>
    <source>
        <strain evidence="1 2">TAIHU98</strain>
    </source>
</reference>
<organism evidence="1 2">
    <name type="scientific">Microcystis aeruginosa TAIHU98</name>
    <dbReference type="NCBI Taxonomy" id="1134457"/>
    <lineage>
        <taxon>Bacteria</taxon>
        <taxon>Bacillati</taxon>
        <taxon>Cyanobacteriota</taxon>
        <taxon>Cyanophyceae</taxon>
        <taxon>Oscillatoriophycideae</taxon>
        <taxon>Chroococcales</taxon>
        <taxon>Microcystaceae</taxon>
        <taxon>Microcystis</taxon>
    </lineage>
</organism>
<dbReference type="PATRIC" id="fig|1134457.3.peg.442"/>
<dbReference type="Proteomes" id="UP000010932">
    <property type="component" value="Unassembled WGS sequence"/>
</dbReference>
<proteinExistence type="predicted"/>